<evidence type="ECO:0000313" key="2">
    <source>
        <dbReference type="EMBL" id="GBN45077.1"/>
    </source>
</evidence>
<sequence length="217" mass="24547">MTKAYATFSLPHSEVEVLGVKLWIGPNSNSPVTVVNVYSPRGIFSDIWLDSLFSQLIPPFLIFGDFNTHHPAIGSHFTSTDANMLLNWISINNMSLLNMNKCTGFQGGQNPALLDLSICSEDLFSHCQLEVSLDQYDSDHCPILVSLSGFGVRTIRARSYINWRHFSTKINDYLDKSLEIKSIEAFTQIFHSFSVSSSYRFSSSSRKHSPWWDVHCN</sequence>
<dbReference type="EMBL" id="BGPR01010243">
    <property type="protein sequence ID" value="GBN45077.1"/>
    <property type="molecule type" value="Genomic_DNA"/>
</dbReference>
<dbReference type="OrthoDB" id="2800852at2759"/>
<protein>
    <recommendedName>
        <fullName evidence="1">Endonuclease/exonuclease/phosphatase domain-containing protein</fullName>
    </recommendedName>
</protein>
<dbReference type="InterPro" id="IPR005135">
    <property type="entry name" value="Endo/exonuclease/phosphatase"/>
</dbReference>
<dbReference type="Gene3D" id="3.60.10.10">
    <property type="entry name" value="Endonuclease/exonuclease/phosphatase"/>
    <property type="match status" value="1"/>
</dbReference>
<dbReference type="AlphaFoldDB" id="A0A4Y2P455"/>
<name>A0A4Y2P455_ARAVE</name>
<organism evidence="2 3">
    <name type="scientific">Araneus ventricosus</name>
    <name type="common">Orbweaver spider</name>
    <name type="synonym">Epeira ventricosa</name>
    <dbReference type="NCBI Taxonomy" id="182803"/>
    <lineage>
        <taxon>Eukaryota</taxon>
        <taxon>Metazoa</taxon>
        <taxon>Ecdysozoa</taxon>
        <taxon>Arthropoda</taxon>
        <taxon>Chelicerata</taxon>
        <taxon>Arachnida</taxon>
        <taxon>Araneae</taxon>
        <taxon>Araneomorphae</taxon>
        <taxon>Entelegynae</taxon>
        <taxon>Araneoidea</taxon>
        <taxon>Araneidae</taxon>
        <taxon>Araneus</taxon>
    </lineage>
</organism>
<dbReference type="InterPro" id="IPR036691">
    <property type="entry name" value="Endo/exonu/phosph_ase_sf"/>
</dbReference>
<accession>A0A4Y2P455</accession>
<keyword evidence="3" id="KW-1185">Reference proteome</keyword>
<dbReference type="Pfam" id="PF14529">
    <property type="entry name" value="Exo_endo_phos_2"/>
    <property type="match status" value="1"/>
</dbReference>
<dbReference type="GO" id="GO:0003824">
    <property type="term" value="F:catalytic activity"/>
    <property type="evidence" value="ECO:0007669"/>
    <property type="project" value="InterPro"/>
</dbReference>
<comment type="caution">
    <text evidence="2">The sequence shown here is derived from an EMBL/GenBank/DDBJ whole genome shotgun (WGS) entry which is preliminary data.</text>
</comment>
<gene>
    <name evidence="2" type="ORF">AVEN_15075_1</name>
</gene>
<proteinExistence type="predicted"/>
<dbReference type="SUPFAM" id="SSF56219">
    <property type="entry name" value="DNase I-like"/>
    <property type="match status" value="1"/>
</dbReference>
<feature type="domain" description="Endonuclease/exonuclease/phosphatase" evidence="1">
    <location>
        <begin position="33"/>
        <end position="143"/>
    </location>
</feature>
<evidence type="ECO:0000259" key="1">
    <source>
        <dbReference type="Pfam" id="PF14529"/>
    </source>
</evidence>
<reference evidence="2 3" key="1">
    <citation type="journal article" date="2019" name="Sci. Rep.">
        <title>Orb-weaving spider Araneus ventricosus genome elucidates the spidroin gene catalogue.</title>
        <authorList>
            <person name="Kono N."/>
            <person name="Nakamura H."/>
            <person name="Ohtoshi R."/>
            <person name="Moran D.A.P."/>
            <person name="Shinohara A."/>
            <person name="Yoshida Y."/>
            <person name="Fujiwara M."/>
            <person name="Mori M."/>
            <person name="Tomita M."/>
            <person name="Arakawa K."/>
        </authorList>
    </citation>
    <scope>NUCLEOTIDE SEQUENCE [LARGE SCALE GENOMIC DNA]</scope>
</reference>
<dbReference type="Proteomes" id="UP000499080">
    <property type="component" value="Unassembled WGS sequence"/>
</dbReference>
<evidence type="ECO:0000313" key="3">
    <source>
        <dbReference type="Proteomes" id="UP000499080"/>
    </source>
</evidence>